<dbReference type="Proteomes" id="UP000054874">
    <property type="component" value="Unassembled WGS sequence"/>
</dbReference>
<dbReference type="Pfam" id="PF02518">
    <property type="entry name" value="HATPase_c"/>
    <property type="match status" value="1"/>
</dbReference>
<dbReference type="AlphaFoldDB" id="A0A0V8QF97"/>
<dbReference type="EMBL" id="LNAM01000157">
    <property type="protein sequence ID" value="KSV58902.1"/>
    <property type="molecule type" value="Genomic_DNA"/>
</dbReference>
<keyword evidence="1" id="KW-1133">Transmembrane helix</keyword>
<feature type="transmembrane region" description="Helical" evidence="1">
    <location>
        <begin position="33"/>
        <end position="50"/>
    </location>
</feature>
<dbReference type="GO" id="GO:0042802">
    <property type="term" value="F:identical protein binding"/>
    <property type="evidence" value="ECO:0007669"/>
    <property type="project" value="TreeGrafter"/>
</dbReference>
<name>A0A0V8QF97_9FIRM</name>
<keyword evidence="1" id="KW-0812">Transmembrane</keyword>
<dbReference type="InterPro" id="IPR003594">
    <property type="entry name" value="HATPase_dom"/>
</dbReference>
<evidence type="ECO:0000313" key="3">
    <source>
        <dbReference type="EMBL" id="KSV58902.1"/>
    </source>
</evidence>
<dbReference type="STRING" id="290052.ASU35_11155"/>
<sequence length="278" mass="32661">MNKLFYRFVCILFLLFVIYFIISWGVVGEIDEKSFVFLVFSIAILLLITAERKNSYDIFAKQEKELQMYRLYTKPLEELVKEIRIKQHEFDNHMNAILNMHMTINNYDELVAEQSKYIKELYDDRSRQFLSLLKISDKVLAGFIYSKIIAVKDFIRLDIHVQGRMMLTRASEHDLIEVVGTLIDNAMEACNEEYNQIKMFLGSENDQTVFEIWNRHPRLTIEEIGHFFEKGYTTKDDGKRRGLGLYNARLLTERCGGSLTVSTEEMDGASYICFKVEM</sequence>
<dbReference type="InterPro" id="IPR036890">
    <property type="entry name" value="HATPase_C_sf"/>
</dbReference>
<dbReference type="PANTHER" id="PTHR40448:SF1">
    <property type="entry name" value="TWO-COMPONENT SENSOR HISTIDINE KINASE"/>
    <property type="match status" value="1"/>
</dbReference>
<reference evidence="3 4" key="1">
    <citation type="submission" date="2015-11" db="EMBL/GenBank/DDBJ databases">
        <title>Butyribacter intestini gen. nov., sp. nov., a butyric acid-producing bacterium of the family Lachnospiraceae isolated from the human faeces.</title>
        <authorList>
            <person name="Zou Y."/>
            <person name="Xue W."/>
            <person name="Luo G."/>
            <person name="Lv M."/>
        </authorList>
    </citation>
    <scope>NUCLEOTIDE SEQUENCE [LARGE SCALE GENOMIC DNA]</scope>
    <source>
        <strain evidence="3 4">ACET-33324</strain>
    </source>
</reference>
<dbReference type="SMART" id="SM00387">
    <property type="entry name" value="HATPase_c"/>
    <property type="match status" value="1"/>
</dbReference>
<keyword evidence="4" id="KW-1185">Reference proteome</keyword>
<feature type="domain" description="Histidine kinase/HSP90-like ATPase" evidence="2">
    <location>
        <begin position="170"/>
        <end position="278"/>
    </location>
</feature>
<feature type="transmembrane region" description="Helical" evidence="1">
    <location>
        <begin position="5"/>
        <end position="27"/>
    </location>
</feature>
<dbReference type="SUPFAM" id="SSF55874">
    <property type="entry name" value="ATPase domain of HSP90 chaperone/DNA topoisomerase II/histidine kinase"/>
    <property type="match status" value="1"/>
</dbReference>
<evidence type="ECO:0000256" key="1">
    <source>
        <dbReference type="SAM" id="Phobius"/>
    </source>
</evidence>
<protein>
    <recommendedName>
        <fullName evidence="2">Histidine kinase/HSP90-like ATPase domain-containing protein</fullName>
    </recommendedName>
</protein>
<keyword evidence="1" id="KW-0472">Membrane</keyword>
<dbReference type="Gene3D" id="3.30.565.10">
    <property type="entry name" value="Histidine kinase-like ATPase, C-terminal domain"/>
    <property type="match status" value="1"/>
</dbReference>
<organism evidence="3 4">
    <name type="scientific">Acetivibrio ethanolgignens</name>
    <dbReference type="NCBI Taxonomy" id="290052"/>
    <lineage>
        <taxon>Bacteria</taxon>
        <taxon>Bacillati</taxon>
        <taxon>Bacillota</taxon>
        <taxon>Clostridia</taxon>
        <taxon>Eubacteriales</taxon>
        <taxon>Oscillospiraceae</taxon>
        <taxon>Acetivibrio</taxon>
    </lineage>
</organism>
<dbReference type="PANTHER" id="PTHR40448">
    <property type="entry name" value="TWO-COMPONENT SENSOR HISTIDINE KINASE"/>
    <property type="match status" value="1"/>
</dbReference>
<dbReference type="RefSeq" id="WP_058352886.1">
    <property type="nucleotide sequence ID" value="NZ_CABMMD010000157.1"/>
</dbReference>
<proteinExistence type="predicted"/>
<gene>
    <name evidence="3" type="ORF">ASU35_11155</name>
</gene>
<evidence type="ECO:0000259" key="2">
    <source>
        <dbReference type="SMART" id="SM00387"/>
    </source>
</evidence>
<accession>A0A0V8QF97</accession>
<comment type="caution">
    <text evidence="3">The sequence shown here is derived from an EMBL/GenBank/DDBJ whole genome shotgun (WGS) entry which is preliminary data.</text>
</comment>
<evidence type="ECO:0000313" key="4">
    <source>
        <dbReference type="Proteomes" id="UP000054874"/>
    </source>
</evidence>
<dbReference type="OrthoDB" id="9792686at2"/>